<comment type="caution">
    <text evidence="8">The sequence shown here is derived from an EMBL/GenBank/DDBJ whole genome shotgun (WGS) entry which is preliminary data.</text>
</comment>
<sequence length="204" mass="23176">MGVLRLFTSRDVNAEADDRVLAKAARAGDEEAFALLVKRHQGGVRRLAARILLDEEEARDIAQLAFIRAWENLSRYDPSWCFSTWLYRIASNLAIDALRARGSRDRTHQTHLRLVGEEEAPKAPELLQEKEVESIFHQLAQILPPAQRQAFVLREVEGLSTSEVAKIMGCTETTVRNHVFSARATLRRELARRYPEYLPRGGEA</sequence>
<evidence type="ECO:0000256" key="1">
    <source>
        <dbReference type="ARBA" id="ARBA00010641"/>
    </source>
</evidence>
<dbReference type="NCBIfam" id="TIGR02937">
    <property type="entry name" value="sigma70-ECF"/>
    <property type="match status" value="1"/>
</dbReference>
<dbReference type="SUPFAM" id="SSF88659">
    <property type="entry name" value="Sigma3 and sigma4 domains of RNA polymerase sigma factors"/>
    <property type="match status" value="1"/>
</dbReference>
<organism evidence="8 9">
    <name type="scientific">Thermoanaerobaculum aquaticum</name>
    <dbReference type="NCBI Taxonomy" id="1312852"/>
    <lineage>
        <taxon>Bacteria</taxon>
        <taxon>Pseudomonadati</taxon>
        <taxon>Acidobacteriota</taxon>
        <taxon>Thermoanaerobaculia</taxon>
        <taxon>Thermoanaerobaculales</taxon>
        <taxon>Thermoanaerobaculaceae</taxon>
        <taxon>Thermoanaerobaculum</taxon>
    </lineage>
</organism>
<reference evidence="8 9" key="1">
    <citation type="submission" date="2014-04" db="EMBL/GenBank/DDBJ databases">
        <title>The Genome Sequence of Thermoanaerobaculum aquaticum MP-01, The First Cultivated Group 23 Acidobacterium.</title>
        <authorList>
            <person name="Stamps B.W."/>
            <person name="Losey N.A."/>
            <person name="Lawson P.A."/>
            <person name="Stevenson B.S."/>
        </authorList>
    </citation>
    <scope>NUCLEOTIDE SEQUENCE [LARGE SCALE GENOMIC DNA]</scope>
    <source>
        <strain evidence="8 9">MP-01</strain>
    </source>
</reference>
<dbReference type="InterPro" id="IPR036388">
    <property type="entry name" value="WH-like_DNA-bd_sf"/>
</dbReference>
<evidence type="ECO:0000259" key="7">
    <source>
        <dbReference type="Pfam" id="PF08281"/>
    </source>
</evidence>
<feature type="domain" description="RNA polymerase sigma factor 70 region 4 type 2" evidence="7">
    <location>
        <begin position="136"/>
        <end position="186"/>
    </location>
</feature>
<protein>
    <recommendedName>
        <fullName evidence="10">RNA polymerase sigma factor</fullName>
    </recommendedName>
</protein>
<dbReference type="PANTHER" id="PTHR43133:SF8">
    <property type="entry name" value="RNA POLYMERASE SIGMA FACTOR HI_1459-RELATED"/>
    <property type="match status" value="1"/>
</dbReference>
<evidence type="ECO:0008006" key="10">
    <source>
        <dbReference type="Google" id="ProtNLM"/>
    </source>
</evidence>
<keyword evidence="3" id="KW-0731">Sigma factor</keyword>
<accession>A0A062XYJ5</accession>
<dbReference type="Proteomes" id="UP000027284">
    <property type="component" value="Unassembled WGS sequence"/>
</dbReference>
<dbReference type="STRING" id="1312852.EG19_11040"/>
<gene>
    <name evidence="8" type="ORF">EG19_11040</name>
</gene>
<dbReference type="RefSeq" id="WP_053334817.1">
    <property type="nucleotide sequence ID" value="NZ_JMFG01000007.1"/>
</dbReference>
<proteinExistence type="inferred from homology"/>
<dbReference type="InterPro" id="IPR014284">
    <property type="entry name" value="RNA_pol_sigma-70_dom"/>
</dbReference>
<dbReference type="AlphaFoldDB" id="A0A062XYJ5"/>
<dbReference type="GO" id="GO:0016987">
    <property type="term" value="F:sigma factor activity"/>
    <property type="evidence" value="ECO:0007669"/>
    <property type="project" value="UniProtKB-KW"/>
</dbReference>
<keyword evidence="5" id="KW-0804">Transcription</keyword>
<keyword evidence="9" id="KW-1185">Reference proteome</keyword>
<dbReference type="Gene3D" id="1.10.1740.10">
    <property type="match status" value="1"/>
</dbReference>
<keyword evidence="2" id="KW-0805">Transcription regulation</keyword>
<dbReference type="GO" id="GO:0006352">
    <property type="term" value="P:DNA-templated transcription initiation"/>
    <property type="evidence" value="ECO:0007669"/>
    <property type="project" value="InterPro"/>
</dbReference>
<evidence type="ECO:0000256" key="3">
    <source>
        <dbReference type="ARBA" id="ARBA00023082"/>
    </source>
</evidence>
<dbReference type="Gene3D" id="1.10.10.10">
    <property type="entry name" value="Winged helix-like DNA-binding domain superfamily/Winged helix DNA-binding domain"/>
    <property type="match status" value="1"/>
</dbReference>
<dbReference type="Pfam" id="PF04542">
    <property type="entry name" value="Sigma70_r2"/>
    <property type="match status" value="1"/>
</dbReference>
<dbReference type="InterPro" id="IPR013249">
    <property type="entry name" value="RNA_pol_sigma70_r4_t2"/>
</dbReference>
<dbReference type="OrthoDB" id="9795666at2"/>
<evidence type="ECO:0000256" key="4">
    <source>
        <dbReference type="ARBA" id="ARBA00023125"/>
    </source>
</evidence>
<evidence type="ECO:0000256" key="2">
    <source>
        <dbReference type="ARBA" id="ARBA00023015"/>
    </source>
</evidence>
<dbReference type="InterPro" id="IPR013324">
    <property type="entry name" value="RNA_pol_sigma_r3/r4-like"/>
</dbReference>
<dbReference type="InterPro" id="IPR013325">
    <property type="entry name" value="RNA_pol_sigma_r2"/>
</dbReference>
<evidence type="ECO:0000256" key="5">
    <source>
        <dbReference type="ARBA" id="ARBA00023163"/>
    </source>
</evidence>
<dbReference type="PANTHER" id="PTHR43133">
    <property type="entry name" value="RNA POLYMERASE ECF-TYPE SIGMA FACTO"/>
    <property type="match status" value="1"/>
</dbReference>
<dbReference type="InterPro" id="IPR039425">
    <property type="entry name" value="RNA_pol_sigma-70-like"/>
</dbReference>
<keyword evidence="4" id="KW-0238">DNA-binding</keyword>
<dbReference type="EMBL" id="JMFG01000007">
    <property type="protein sequence ID" value="KDA54499.1"/>
    <property type="molecule type" value="Genomic_DNA"/>
</dbReference>
<name>A0A062XYJ5_9BACT</name>
<dbReference type="SUPFAM" id="SSF88946">
    <property type="entry name" value="Sigma2 domain of RNA polymerase sigma factors"/>
    <property type="match status" value="1"/>
</dbReference>
<dbReference type="Pfam" id="PF08281">
    <property type="entry name" value="Sigma70_r4_2"/>
    <property type="match status" value="1"/>
</dbReference>
<evidence type="ECO:0000259" key="6">
    <source>
        <dbReference type="Pfam" id="PF04542"/>
    </source>
</evidence>
<dbReference type="GO" id="GO:0003677">
    <property type="term" value="F:DNA binding"/>
    <property type="evidence" value="ECO:0007669"/>
    <property type="project" value="UniProtKB-KW"/>
</dbReference>
<evidence type="ECO:0000313" key="9">
    <source>
        <dbReference type="Proteomes" id="UP000027284"/>
    </source>
</evidence>
<feature type="domain" description="RNA polymerase sigma-70 region 2" evidence="6">
    <location>
        <begin position="36"/>
        <end position="102"/>
    </location>
</feature>
<evidence type="ECO:0000313" key="8">
    <source>
        <dbReference type="EMBL" id="KDA54499.1"/>
    </source>
</evidence>
<comment type="similarity">
    <text evidence="1">Belongs to the sigma-70 factor family. ECF subfamily.</text>
</comment>
<dbReference type="CDD" id="cd06171">
    <property type="entry name" value="Sigma70_r4"/>
    <property type="match status" value="1"/>
</dbReference>
<dbReference type="InterPro" id="IPR007627">
    <property type="entry name" value="RNA_pol_sigma70_r2"/>
</dbReference>